<gene>
    <name evidence="2" type="ORF">T458_05450</name>
</gene>
<dbReference type="Gene3D" id="1.10.260.40">
    <property type="entry name" value="lambda repressor-like DNA-binding domains"/>
    <property type="match status" value="1"/>
</dbReference>
<organism evidence="2 3">
    <name type="scientific">Brevibacillus panacihumi W25</name>
    <dbReference type="NCBI Taxonomy" id="1408254"/>
    <lineage>
        <taxon>Bacteria</taxon>
        <taxon>Bacillati</taxon>
        <taxon>Bacillota</taxon>
        <taxon>Bacilli</taxon>
        <taxon>Bacillales</taxon>
        <taxon>Paenibacillaceae</taxon>
        <taxon>Brevibacillus</taxon>
    </lineage>
</organism>
<dbReference type="InterPro" id="IPR010982">
    <property type="entry name" value="Lambda_DNA-bd_dom_sf"/>
</dbReference>
<dbReference type="HOGENOM" id="CLU_2258366_0_0_9"/>
<dbReference type="RefSeq" id="WP_023555146.1">
    <property type="nucleotide sequence ID" value="NZ_KI629787.1"/>
</dbReference>
<dbReference type="Proteomes" id="UP000017973">
    <property type="component" value="Unassembled WGS sequence"/>
</dbReference>
<feature type="domain" description="HTH cro/C1-type" evidence="1">
    <location>
        <begin position="41"/>
        <end position="90"/>
    </location>
</feature>
<dbReference type="STRING" id="1408254.T458_05450"/>
<comment type="caution">
    <text evidence="2">The sequence shown here is derived from an EMBL/GenBank/DDBJ whole genome shotgun (WGS) entry which is preliminary data.</text>
</comment>
<keyword evidence="3" id="KW-1185">Reference proteome</keyword>
<dbReference type="SUPFAM" id="SSF47413">
    <property type="entry name" value="lambda repressor-like DNA-binding domains"/>
    <property type="match status" value="1"/>
</dbReference>
<dbReference type="GO" id="GO:0003677">
    <property type="term" value="F:DNA binding"/>
    <property type="evidence" value="ECO:0007669"/>
    <property type="project" value="UniProtKB-KW"/>
</dbReference>
<reference evidence="2 3" key="1">
    <citation type="journal article" date="2014" name="Genome Announc.">
        <title>Draft Genome Sequence of Brevibacillus panacihumi Strain W25, a Halotolerant Hydrocarbon-Degrading Bacterium.</title>
        <authorList>
            <person name="Wang X."/>
            <person name="Jin D."/>
            <person name="Zhou L."/>
            <person name="Wu L."/>
            <person name="An W."/>
            <person name="Chen Y."/>
            <person name="Zhao L."/>
        </authorList>
    </citation>
    <scope>NUCLEOTIDE SEQUENCE [LARGE SCALE GENOMIC DNA]</scope>
    <source>
        <strain evidence="2 3">W25</strain>
    </source>
</reference>
<accession>V6MCW8</accession>
<sequence>MGKKLGQDFQALKASAREIPGVREYLHSFPAIIADLVMSRRIQMRLTQEELAKLAGSTQATISRIESGDEGVKSGTLTNVFKALGIIGISPQFDEEAAAIHSK</sequence>
<proteinExistence type="predicted"/>
<protein>
    <submittedName>
        <fullName evidence="2">DNA-binding protein</fullName>
    </submittedName>
</protein>
<evidence type="ECO:0000313" key="3">
    <source>
        <dbReference type="Proteomes" id="UP000017973"/>
    </source>
</evidence>
<evidence type="ECO:0000259" key="1">
    <source>
        <dbReference type="PROSITE" id="PS50943"/>
    </source>
</evidence>
<dbReference type="PROSITE" id="PS50943">
    <property type="entry name" value="HTH_CROC1"/>
    <property type="match status" value="1"/>
</dbReference>
<dbReference type="OrthoDB" id="2632054at2"/>
<dbReference type="AlphaFoldDB" id="V6MCW8"/>
<dbReference type="Pfam" id="PF01381">
    <property type="entry name" value="HTH_3"/>
    <property type="match status" value="1"/>
</dbReference>
<dbReference type="CDD" id="cd00093">
    <property type="entry name" value="HTH_XRE"/>
    <property type="match status" value="1"/>
</dbReference>
<dbReference type="SMART" id="SM00530">
    <property type="entry name" value="HTH_XRE"/>
    <property type="match status" value="1"/>
</dbReference>
<dbReference type="InterPro" id="IPR001387">
    <property type="entry name" value="Cro/C1-type_HTH"/>
</dbReference>
<keyword evidence="2" id="KW-0238">DNA-binding</keyword>
<evidence type="ECO:0000313" key="2">
    <source>
        <dbReference type="EMBL" id="EST55750.1"/>
    </source>
</evidence>
<name>V6MCW8_9BACL</name>
<dbReference type="EMBL" id="AYJU01000002">
    <property type="protein sequence ID" value="EST55750.1"/>
    <property type="molecule type" value="Genomic_DNA"/>
</dbReference>
<dbReference type="PATRIC" id="fig|1408254.3.peg.1092"/>